<dbReference type="SUPFAM" id="SSF48179">
    <property type="entry name" value="6-phosphogluconate dehydrogenase C-terminal domain-like"/>
    <property type="match status" value="1"/>
</dbReference>
<dbReference type="GO" id="GO:0070403">
    <property type="term" value="F:NAD+ binding"/>
    <property type="evidence" value="ECO:0007669"/>
    <property type="project" value="InterPro"/>
</dbReference>
<dbReference type="GO" id="GO:0050104">
    <property type="term" value="F:L-gulonate 3-dehydrogenase activity"/>
    <property type="evidence" value="ECO:0007669"/>
    <property type="project" value="TreeGrafter"/>
</dbReference>
<keyword evidence="2 6" id="KW-0560">Oxidoreductase</keyword>
<dbReference type="PROSITE" id="PS00065">
    <property type="entry name" value="D_2_HYDROXYACID_DH_1"/>
    <property type="match status" value="1"/>
</dbReference>
<feature type="compositionally biased region" description="Basic and acidic residues" evidence="3">
    <location>
        <begin position="1"/>
        <end position="14"/>
    </location>
</feature>
<proteinExistence type="inferred from homology"/>
<evidence type="ECO:0000256" key="3">
    <source>
        <dbReference type="SAM" id="MobiDB-lite"/>
    </source>
</evidence>
<feature type="domain" description="3-hydroxyacyl-CoA dehydrogenase NAD binding" evidence="5">
    <location>
        <begin position="26"/>
        <end position="204"/>
    </location>
</feature>
<dbReference type="Pfam" id="PF02737">
    <property type="entry name" value="3HCDH_N"/>
    <property type="match status" value="1"/>
</dbReference>
<name>A0A9X1RM38_9BURK</name>
<evidence type="ECO:0000256" key="2">
    <source>
        <dbReference type="ARBA" id="ARBA00023002"/>
    </source>
</evidence>
<feature type="domain" description="3-hydroxyacyl-CoA dehydrogenase C-terminal" evidence="4">
    <location>
        <begin position="208"/>
        <end position="295"/>
    </location>
</feature>
<gene>
    <name evidence="6" type="ORF">L5014_04815</name>
</gene>
<dbReference type="InterPro" id="IPR008927">
    <property type="entry name" value="6-PGluconate_DH-like_C_sf"/>
</dbReference>
<dbReference type="InterPro" id="IPR006176">
    <property type="entry name" value="3-OHacyl-CoA_DH_NAD-bd"/>
</dbReference>
<dbReference type="Pfam" id="PF00725">
    <property type="entry name" value="3HCDH"/>
    <property type="match status" value="1"/>
</dbReference>
<dbReference type="PROSITE" id="PS00067">
    <property type="entry name" value="3HCDH"/>
    <property type="match status" value="1"/>
</dbReference>
<dbReference type="InterPro" id="IPR029752">
    <property type="entry name" value="D-isomer_DH_CS1"/>
</dbReference>
<dbReference type="NCBIfam" id="NF004783">
    <property type="entry name" value="PRK06129.1"/>
    <property type="match status" value="1"/>
</dbReference>
<dbReference type="RefSeq" id="WP_238462425.1">
    <property type="nucleotide sequence ID" value="NZ_JAKLJA010000002.1"/>
</dbReference>
<dbReference type="Gene3D" id="1.10.1040.10">
    <property type="entry name" value="N-(1-d-carboxylethyl)-l-norvaline Dehydrogenase, domain 2"/>
    <property type="match status" value="1"/>
</dbReference>
<evidence type="ECO:0000259" key="4">
    <source>
        <dbReference type="Pfam" id="PF00725"/>
    </source>
</evidence>
<dbReference type="InterPro" id="IPR006180">
    <property type="entry name" value="3-OHacyl-CoA_DH_CS"/>
</dbReference>
<evidence type="ECO:0000313" key="6">
    <source>
        <dbReference type="EMBL" id="MCG5072689.1"/>
    </source>
</evidence>
<dbReference type="SUPFAM" id="SSF51735">
    <property type="entry name" value="NAD(P)-binding Rossmann-fold domains"/>
    <property type="match status" value="1"/>
</dbReference>
<sequence length="336" mass="36567">MEPIDRSEVHHVDHAQAAQQHDSRRAGIVGGGSIGVAFALQFARAGWRVRLFDPDEARRAAVPAEIAARLADLTHFALIDESAAQIAARVEVVATLEAAAANADLVQECAPERAELKRELFAQLDRVAPPHTILASASSFLATSKFVDETLPGHARCLVAHPGNPPYLVPVVEIVPAPFTSPAATTRAIALYREAGLLPVRVKKEVAGFIFNRLQGAVLREAYCLVRDGVASVDDIDTVMREGLAPRWSVIGPFETVDLNTRGGIASHAQKMGPSYERMGAERGQHDPWTPELVAQVEAARRAALPLDQWDARVAWRDRQLMRLAKHRKAIPPAED</sequence>
<dbReference type="PANTHER" id="PTHR48075">
    <property type="entry name" value="3-HYDROXYACYL-COA DEHYDROGENASE FAMILY PROTEIN"/>
    <property type="match status" value="1"/>
</dbReference>
<evidence type="ECO:0000259" key="5">
    <source>
        <dbReference type="Pfam" id="PF02737"/>
    </source>
</evidence>
<dbReference type="InterPro" id="IPR006108">
    <property type="entry name" value="3HC_DH_C"/>
</dbReference>
<comment type="caution">
    <text evidence="6">The sequence shown here is derived from an EMBL/GenBank/DDBJ whole genome shotgun (WGS) entry which is preliminary data.</text>
</comment>
<evidence type="ECO:0000313" key="7">
    <source>
        <dbReference type="Proteomes" id="UP001139308"/>
    </source>
</evidence>
<feature type="region of interest" description="Disordered" evidence="3">
    <location>
        <begin position="1"/>
        <end position="24"/>
    </location>
</feature>
<dbReference type="AlphaFoldDB" id="A0A9X1RM38"/>
<organism evidence="6 7">
    <name type="scientific">Paraburkholderia tagetis</name>
    <dbReference type="NCBI Taxonomy" id="2913261"/>
    <lineage>
        <taxon>Bacteria</taxon>
        <taxon>Pseudomonadati</taxon>
        <taxon>Pseudomonadota</taxon>
        <taxon>Betaproteobacteria</taxon>
        <taxon>Burkholderiales</taxon>
        <taxon>Burkholderiaceae</taxon>
        <taxon>Paraburkholderia</taxon>
    </lineage>
</organism>
<dbReference type="Proteomes" id="UP001139308">
    <property type="component" value="Unassembled WGS sequence"/>
</dbReference>
<accession>A0A9X1RM38</accession>
<keyword evidence="7" id="KW-1185">Reference proteome</keyword>
<dbReference type="GO" id="GO:0006631">
    <property type="term" value="P:fatty acid metabolic process"/>
    <property type="evidence" value="ECO:0007669"/>
    <property type="project" value="InterPro"/>
</dbReference>
<comment type="similarity">
    <text evidence="1">Belongs to the 3-hydroxyacyl-CoA dehydrogenase family.</text>
</comment>
<dbReference type="InterPro" id="IPR013328">
    <property type="entry name" value="6PGD_dom2"/>
</dbReference>
<reference evidence="6" key="1">
    <citation type="submission" date="2022-01" db="EMBL/GenBank/DDBJ databases">
        <title>Genome sequence and assembly of Parabukholderia sp. RG36.</title>
        <authorList>
            <person name="Chhetri G."/>
        </authorList>
    </citation>
    <scope>NUCLEOTIDE SEQUENCE</scope>
    <source>
        <strain evidence="6">RG36</strain>
    </source>
</reference>
<dbReference type="PANTHER" id="PTHR48075:SF1">
    <property type="entry name" value="LAMBDA-CRYSTALLIN HOMOLOG"/>
    <property type="match status" value="1"/>
</dbReference>
<dbReference type="InterPro" id="IPR036291">
    <property type="entry name" value="NAD(P)-bd_dom_sf"/>
</dbReference>
<dbReference type="EMBL" id="JAKLJA010000002">
    <property type="protein sequence ID" value="MCG5072689.1"/>
    <property type="molecule type" value="Genomic_DNA"/>
</dbReference>
<protein>
    <submittedName>
        <fullName evidence="6">3-hydroxyacyl-CoA dehydrogenase</fullName>
        <ecNumber evidence="6">1.1.1.35</ecNumber>
    </submittedName>
</protein>
<dbReference type="Gene3D" id="3.40.50.720">
    <property type="entry name" value="NAD(P)-binding Rossmann-like Domain"/>
    <property type="match status" value="1"/>
</dbReference>
<evidence type="ECO:0000256" key="1">
    <source>
        <dbReference type="ARBA" id="ARBA00009463"/>
    </source>
</evidence>
<dbReference type="GO" id="GO:0003857">
    <property type="term" value="F:(3S)-3-hydroxyacyl-CoA dehydrogenase (NAD+) activity"/>
    <property type="evidence" value="ECO:0007669"/>
    <property type="project" value="UniProtKB-EC"/>
</dbReference>
<dbReference type="EC" id="1.1.1.35" evidence="6"/>